<keyword evidence="6" id="KW-0963">Cytoplasm</keyword>
<comment type="subcellular location">
    <subcellularLocation>
        <location evidence="6">Cytoplasm</location>
    </subcellularLocation>
</comment>
<accession>A0A9D1TAZ3</accession>
<organism evidence="8 9">
    <name type="scientific">Candidatus Scatomonas pullistercoris</name>
    <dbReference type="NCBI Taxonomy" id="2840920"/>
    <lineage>
        <taxon>Bacteria</taxon>
        <taxon>Bacillati</taxon>
        <taxon>Bacillota</taxon>
        <taxon>Clostridia</taxon>
        <taxon>Lachnospirales</taxon>
        <taxon>Lachnospiraceae</taxon>
        <taxon>Lachnospiraceae incertae sedis</taxon>
        <taxon>Candidatus Scatomonas</taxon>
    </lineage>
</organism>
<dbReference type="EMBL" id="DVOO01000022">
    <property type="protein sequence ID" value="HIV25618.1"/>
    <property type="molecule type" value="Genomic_DNA"/>
</dbReference>
<dbReference type="PANTHER" id="PTHR34276">
    <property type="entry name" value="MINI-RIBONUCLEASE 3"/>
    <property type="match status" value="1"/>
</dbReference>
<comment type="cofactor">
    <cofactor evidence="6">
        <name>Mg(2+)</name>
        <dbReference type="ChEBI" id="CHEBI:18420"/>
    </cofactor>
</comment>
<dbReference type="InterPro" id="IPR000999">
    <property type="entry name" value="RNase_III_dom"/>
</dbReference>
<feature type="domain" description="RNase III" evidence="7">
    <location>
        <begin position="6"/>
        <end position="141"/>
    </location>
</feature>
<dbReference type="GO" id="GO:0005737">
    <property type="term" value="C:cytoplasm"/>
    <property type="evidence" value="ECO:0007669"/>
    <property type="project" value="UniProtKB-SubCell"/>
</dbReference>
<comment type="subunit">
    <text evidence="6">Homodimer.</text>
</comment>
<dbReference type="AlphaFoldDB" id="A0A9D1TAZ3"/>
<dbReference type="GO" id="GO:0019843">
    <property type="term" value="F:rRNA binding"/>
    <property type="evidence" value="ECO:0007669"/>
    <property type="project" value="UniProtKB-UniRule"/>
</dbReference>
<dbReference type="InterPro" id="IPR008226">
    <property type="entry name" value="Mini3_fam"/>
</dbReference>
<keyword evidence="6" id="KW-0699">rRNA-binding</keyword>
<reference evidence="8" key="1">
    <citation type="submission" date="2020-10" db="EMBL/GenBank/DDBJ databases">
        <authorList>
            <person name="Gilroy R."/>
        </authorList>
    </citation>
    <scope>NUCLEOTIDE SEQUENCE</scope>
    <source>
        <strain evidence="8">CHK188-20938</strain>
    </source>
</reference>
<keyword evidence="1 6" id="KW-0690">Ribosome biogenesis</keyword>
<evidence type="ECO:0000256" key="6">
    <source>
        <dbReference type="HAMAP-Rule" id="MF_01468"/>
    </source>
</evidence>
<evidence type="ECO:0000256" key="3">
    <source>
        <dbReference type="ARBA" id="ARBA00022722"/>
    </source>
</evidence>
<evidence type="ECO:0000256" key="5">
    <source>
        <dbReference type="ARBA" id="ARBA00022801"/>
    </source>
</evidence>
<feature type="active site" evidence="6">
    <location>
        <position position="32"/>
    </location>
</feature>
<keyword evidence="2 6" id="KW-0698">rRNA processing</keyword>
<sequence>MEESIEYLQHLFRLPEVNPKQYSPLTLAYIGDAVYELVIRTILVSRANTQVSKLHKKASSLVKAEKQSELVEILEPHFTPEEEHIYKRGRNAKSYTSAKNAGIVDYRRATGFEAVMGYLYLKGDFRRMMDLIKMGIEPGENGNEE</sequence>
<comment type="similarity">
    <text evidence="6">Belongs to the MrnC RNase family.</text>
</comment>
<dbReference type="HAMAP" id="MF_01468">
    <property type="entry name" value="RNase_Mini_III"/>
    <property type="match status" value="1"/>
</dbReference>
<evidence type="ECO:0000256" key="1">
    <source>
        <dbReference type="ARBA" id="ARBA00022517"/>
    </source>
</evidence>
<dbReference type="SUPFAM" id="SSF69065">
    <property type="entry name" value="RNase III domain-like"/>
    <property type="match status" value="1"/>
</dbReference>
<dbReference type="InterPro" id="IPR036389">
    <property type="entry name" value="RNase_III_sf"/>
</dbReference>
<dbReference type="PIRSF" id="PIRSF005520">
    <property type="entry name" value="UCP005520"/>
    <property type="match status" value="1"/>
</dbReference>
<dbReference type="Proteomes" id="UP000824169">
    <property type="component" value="Unassembled WGS sequence"/>
</dbReference>
<comment type="caution">
    <text evidence="8">The sequence shown here is derived from an EMBL/GenBank/DDBJ whole genome shotgun (WGS) entry which is preliminary data.</text>
</comment>
<dbReference type="EC" id="3.1.26.-" evidence="6"/>
<protein>
    <recommendedName>
        <fullName evidence="6">Mini-ribonuclease 3</fullName>
        <shortName evidence="6">Mini-3</shortName>
        <shortName evidence="6">Mini-RNase 3</shortName>
        <ecNumber evidence="6">3.1.26.-</ecNumber>
    </recommendedName>
    <alternativeName>
        <fullName evidence="6">Mini-RNase III</fullName>
        <shortName evidence="6">Mini-III</shortName>
    </alternativeName>
</protein>
<gene>
    <name evidence="6" type="primary">mrnC</name>
    <name evidence="8" type="ORF">IAB71_07530</name>
</gene>
<keyword evidence="3 6" id="KW-0540">Nuclease</keyword>
<proteinExistence type="inferred from homology"/>
<keyword evidence="6" id="KW-0694">RNA-binding</keyword>
<dbReference type="SMART" id="SM00535">
    <property type="entry name" value="RIBOc"/>
    <property type="match status" value="1"/>
</dbReference>
<keyword evidence="6" id="KW-0460">Magnesium</keyword>
<dbReference type="GO" id="GO:0006364">
    <property type="term" value="P:rRNA processing"/>
    <property type="evidence" value="ECO:0007669"/>
    <property type="project" value="UniProtKB-UniRule"/>
</dbReference>
<evidence type="ECO:0000313" key="8">
    <source>
        <dbReference type="EMBL" id="HIV25618.1"/>
    </source>
</evidence>
<dbReference type="Gene3D" id="1.10.1520.10">
    <property type="entry name" value="Ribonuclease III domain"/>
    <property type="match status" value="1"/>
</dbReference>
<evidence type="ECO:0000259" key="7">
    <source>
        <dbReference type="SMART" id="SM00535"/>
    </source>
</evidence>
<name>A0A9D1TAZ3_9FIRM</name>
<evidence type="ECO:0000313" key="9">
    <source>
        <dbReference type="Proteomes" id="UP000824169"/>
    </source>
</evidence>
<keyword evidence="5 6" id="KW-0378">Hydrolase</keyword>
<dbReference type="Pfam" id="PF00636">
    <property type="entry name" value="Ribonuclease_3"/>
    <property type="match status" value="1"/>
</dbReference>
<evidence type="ECO:0000256" key="2">
    <source>
        <dbReference type="ARBA" id="ARBA00022552"/>
    </source>
</evidence>
<dbReference type="GO" id="GO:0004525">
    <property type="term" value="F:ribonuclease III activity"/>
    <property type="evidence" value="ECO:0007669"/>
    <property type="project" value="InterPro"/>
</dbReference>
<reference evidence="8" key="2">
    <citation type="journal article" date="2021" name="PeerJ">
        <title>Extensive microbial diversity within the chicken gut microbiome revealed by metagenomics and culture.</title>
        <authorList>
            <person name="Gilroy R."/>
            <person name="Ravi A."/>
            <person name="Getino M."/>
            <person name="Pursley I."/>
            <person name="Horton D.L."/>
            <person name="Alikhan N.F."/>
            <person name="Baker D."/>
            <person name="Gharbi K."/>
            <person name="Hall N."/>
            <person name="Watson M."/>
            <person name="Adriaenssens E.M."/>
            <person name="Foster-Nyarko E."/>
            <person name="Jarju S."/>
            <person name="Secka A."/>
            <person name="Antonio M."/>
            <person name="Oren A."/>
            <person name="Chaudhuri R.R."/>
            <person name="La Ragione R."/>
            <person name="Hildebrand F."/>
            <person name="Pallen M.J."/>
        </authorList>
    </citation>
    <scope>NUCLEOTIDE SEQUENCE</scope>
    <source>
        <strain evidence="8">CHK188-20938</strain>
    </source>
</reference>
<dbReference type="CDD" id="cd00593">
    <property type="entry name" value="RIBOc"/>
    <property type="match status" value="1"/>
</dbReference>
<dbReference type="PANTHER" id="PTHR34276:SF1">
    <property type="entry name" value="MINI-RIBONUCLEASE 3"/>
    <property type="match status" value="1"/>
</dbReference>
<keyword evidence="4 6" id="KW-0255">Endonuclease</keyword>
<comment type="function">
    <text evidence="6">Involved in correct processing of both the 5' and 3' ends of 23S rRNA precursor. Processes 30S rRNA precursor transcript even in absence of ribonuclease 3 (Rnc); Rnc processes 30S rRNA into smaller rRNA precursors.</text>
</comment>
<evidence type="ECO:0000256" key="4">
    <source>
        <dbReference type="ARBA" id="ARBA00022759"/>
    </source>
</evidence>